<proteinExistence type="predicted"/>
<dbReference type="InterPro" id="IPR000569">
    <property type="entry name" value="HECT_dom"/>
</dbReference>
<feature type="region of interest" description="Disordered" evidence="3">
    <location>
        <begin position="60"/>
        <end position="91"/>
    </location>
</feature>
<dbReference type="PANTHER" id="PTHR45670:SF1">
    <property type="entry name" value="E3 UBIQUITIN-PROTEIN LIGASE HECTD1"/>
    <property type="match status" value="1"/>
</dbReference>
<keyword evidence="1" id="KW-0808">Transferase</keyword>
<keyword evidence="2" id="KW-0833">Ubl conjugation pathway</keyword>
<dbReference type="PANTHER" id="PTHR45670">
    <property type="entry name" value="E3 UBIQUITIN-PROTEIN LIGASE TRIP12"/>
    <property type="match status" value="1"/>
</dbReference>
<feature type="region of interest" description="Disordered" evidence="3">
    <location>
        <begin position="1821"/>
        <end position="1849"/>
    </location>
</feature>
<organism evidence="5 6">
    <name type="scientific">Paramecium sonneborni</name>
    <dbReference type="NCBI Taxonomy" id="65129"/>
    <lineage>
        <taxon>Eukaryota</taxon>
        <taxon>Sar</taxon>
        <taxon>Alveolata</taxon>
        <taxon>Ciliophora</taxon>
        <taxon>Intramacronucleata</taxon>
        <taxon>Oligohymenophorea</taxon>
        <taxon>Peniculida</taxon>
        <taxon>Parameciidae</taxon>
        <taxon>Paramecium</taxon>
    </lineage>
</organism>
<feature type="active site" description="Glycyl thioester intermediate" evidence="2">
    <location>
        <position position="4099"/>
    </location>
</feature>
<dbReference type="Pfam" id="PF00632">
    <property type="entry name" value="HECT"/>
    <property type="match status" value="1"/>
</dbReference>
<dbReference type="GO" id="GO:0043161">
    <property type="term" value="P:proteasome-mediated ubiquitin-dependent protein catabolic process"/>
    <property type="evidence" value="ECO:0007669"/>
    <property type="project" value="TreeGrafter"/>
</dbReference>
<accession>A0A8S1QEA4</accession>
<evidence type="ECO:0000256" key="2">
    <source>
        <dbReference type="PROSITE-ProRule" id="PRU00104"/>
    </source>
</evidence>
<evidence type="ECO:0000256" key="3">
    <source>
        <dbReference type="SAM" id="MobiDB-lite"/>
    </source>
</evidence>
<feature type="compositionally biased region" description="Basic residues" evidence="3">
    <location>
        <begin position="1835"/>
        <end position="1849"/>
    </location>
</feature>
<evidence type="ECO:0000256" key="1">
    <source>
        <dbReference type="ARBA" id="ARBA00022679"/>
    </source>
</evidence>
<reference evidence="5" key="1">
    <citation type="submission" date="2021-01" db="EMBL/GenBank/DDBJ databases">
        <authorList>
            <consortium name="Genoscope - CEA"/>
            <person name="William W."/>
        </authorList>
    </citation>
    <scope>NUCLEOTIDE SEQUENCE</scope>
</reference>
<dbReference type="GO" id="GO:0000209">
    <property type="term" value="P:protein polyubiquitination"/>
    <property type="evidence" value="ECO:0007669"/>
    <property type="project" value="TreeGrafter"/>
</dbReference>
<dbReference type="PROSITE" id="PS50237">
    <property type="entry name" value="HECT"/>
    <property type="match status" value="1"/>
</dbReference>
<evidence type="ECO:0000313" key="5">
    <source>
        <dbReference type="EMBL" id="CAD8113504.1"/>
    </source>
</evidence>
<dbReference type="Proteomes" id="UP000692954">
    <property type="component" value="Unassembled WGS sequence"/>
</dbReference>
<dbReference type="EMBL" id="CAJJDN010000103">
    <property type="protein sequence ID" value="CAD8113504.1"/>
    <property type="molecule type" value="Genomic_DNA"/>
</dbReference>
<dbReference type="GO" id="GO:0061630">
    <property type="term" value="F:ubiquitin protein ligase activity"/>
    <property type="evidence" value="ECO:0007669"/>
    <property type="project" value="InterPro"/>
</dbReference>
<dbReference type="InterPro" id="IPR045322">
    <property type="entry name" value="HECTD1/TRIP12-like"/>
</dbReference>
<feature type="compositionally biased region" description="Basic and acidic residues" evidence="3">
    <location>
        <begin position="1821"/>
        <end position="1834"/>
    </location>
</feature>
<keyword evidence="6" id="KW-1185">Reference proteome</keyword>
<dbReference type="OrthoDB" id="298098at2759"/>
<protein>
    <recommendedName>
        <fullName evidence="4">HECT domain-containing protein</fullName>
    </recommendedName>
</protein>
<evidence type="ECO:0000313" key="6">
    <source>
        <dbReference type="Proteomes" id="UP000692954"/>
    </source>
</evidence>
<dbReference type="SMART" id="SM00119">
    <property type="entry name" value="HECTc"/>
    <property type="match status" value="1"/>
</dbReference>
<sequence>MGCCVSGAINIREPDHKNDKPIQISHSIVQQQVIQQIEVDQDDTFEQDRKKKIVQKKIDLPCKNPKPKKKENDDDYIQHESPQPQKPQIPRNEKLQKLIKFGMEYVEQLHHNSETEKQIINEIEQLVFSNQLTLQELNEISNKYDKSLIQILFLKGCQGVTLLELILIYIEDFEIITHLLQEHNLPINDDLYFIAIRIVHKIKPLRKNDIQVQQSINFIKTISSINQLNTLILHKEALILFKGFTNFGSEFNLKNRYHIKLLNSIVKLLRNFKIQSNLEQIYQNAKIDINFTNLSIPKSIPKGESNQIYSCKIELKNLKMNLFHWIALKNDWILFKQYANNYYQQPDISEQTPFMIFIEKAPINIILEYLTIYPSQLKQAINYSTTQGKNILHCISMNKNISQENEIEIIQILGQFQSFESTQKLLEQPYHDQIPLISYLDQHKSILNPVCEFLSQFITKKFDFNRLIVQASSISQLIKKSKYKDLKQNKNNQIPKLHEKFFYYVKKKQILIKQFPQSNIQTLYDVIYLQYIQLVKQVIKKDFKINFDWINNFSIYTSYFPNEIGTSQQTFMNILLRNGHQEKVKQTITQMIQLINSNSKLDSKTPKGFSFKAQLLAQLISLKKEQKQYPYQGVFDMIDQIVIEQINQNPKLLITQIFGNSDFRSLEHETIYSLLIQLNDQKLLESCLTAQLLFDMDQNIKYSILYTAFELKQLNSKDHLLKKIFDSIQIRAKIKLNNNIFEITFNDQQQPKDNEQHYSINFQTLIHLDIENYAFKKSIIKQILQSDNKDNEIPPKKAQISYKNILVLNQYQESQKTFIEMLKFKPYLFLNKFWSLKDKINFNPEILTEQDVTKYFTIFDLKFEHYELAFDWQIQGIFAQIIHSKVPSHVKIDKLSHKQNVIRNQVSQQISFVEALAQSNKLNQEFQGFMSSHLNQKKPFQPNLVKMIEAEAYNNIQFISNWFKLSQDELIALLAKQFFLFEINGKRKTYSHDNLIVEKFNQLLSKFLEIKIPQYEQNQGIQYNFSNIISLISLQNWKKIEENTKSSIYKTINQESLIDLLYYEKDKELIQLIIKDILSKSSIEQIQMIMKNCTKSLPKNQNTISVILNQVIKIENKDEQTITLLEKLYVSYFSHQENQALQYLHKIKLSKNKIYYLYGLVLKKNQSIQTLNQLLYYCENNQLNLDNQIYKVPLKCPEALENYYKALSKQYYLVFTFSQYQEFCKQIPLTKDQKIKHLQSFIENGLYEKVQFILSQTAFDFELYSANYFEIVKQFLEQQLQIKFENNNINQDDAEDPQQVDVDENGNENIKKINRIQFFDFQPNESQFKKLRNKRSDLEIKQEAQKIVQNFCRSNNINLIQRQYVKKVLKIKQNLSYQQSKCFGEQKQDRSALFMSTGGQKTDYLKCIELIQKQFNAKKIKSKEILANYEFYLNLLNPKNKKIEKSQAIIQTLLSIFEKNRFPNSFLSSRAQGYIDLYNANVNLKQIEIEFQFPSKFTQFQKQFFLEVLLNLKNESQNEIANIILQQQYENIRCVKLLQKNLTELEILRFNNTTLFYVNKQVDILKNNSYPLDVLNFYKNSEQIKTQFYKLQYTAAELNKNQIYLRKGRHDHITKQQQFSQNHLVAAIMGNNYTSIIYALNLNADPVNCGLSNNLFQILIIQQCEVNIIKYFNQFIKGKVKAYEKLLSFNDIPILYYVFYKKMEKVFKECFLNYLTNILGKQKVHDLIKKQLELPSKLTEYKIYQIALLNKCYYILNYLDGIITKDDLILINSPLIFGCQKQPQNIEENSKEDLFYKKYSDLLQLAQQQLPWHQYERLKNKDKIQEKQKEENKKKASKKKKKMSKKWKKSLPTKKEILIQKSKSLYIRDKQLNELILFEQACLNSVFKLQAQIDLKNKFLNLALSDNKLECLEKYKYPEHMIKYLIQEAKTKNEFQNFDQNQLKNFFKNCLQNQIIHNNLIFEIIEINPLLLLKVIQAIHVTLELIVILYIKLKDNSEFDSFLRYHQKMYKDYIRTPEKGVPIEGEVIEQEEENPIPIEYMKPSVAYILILLKSIKQDNYDSILLNQSYISTPLFQRTYELLKQYSNQQNPIQIKYTSNTYQFLKDFSQITLNIEDDHFFEKLNSDENSLESSILKSIISIKQIEAIVDNLKTQCQIYLKSKKNVKDSKQKFQVYFGNGEIQIIEDCFQIYLTIENNQLILNQSKVDNVLNFLKTKTHQKQLEQQPALMQEILDVKIAQINKVNLSKFDFNCLDIVDFEDIPLEDSLNQILQLIKPLEKCGQYEIDDLFAPHQHEQIRQPELTQQISIQQPVLQRQQSSQIGQSHSSLGLSKQVSTSQRQKLKEDFQFMLELLPDNTYQVRQRHKKLNQKEIIFSEFYQFQQPKVKLNIFKLSKQEFQQQYDSRKVISIVVSNLYKYNEYLGNLIEGQTQQDEWIIDFPFYIFDNQIKFSECLFATQSIQIIFNKLFKFIEHVWFLTENDKKENKKLIWRINATSFLEVFISKLIDLQNQELSNIEIYSLIDSLLEWKSLAIILNTLIYHNLEQAQQVLKVIRGVYVEFNEISDLGQQNCQFIDTNSFFDKTFLFGNTSYLLQNQILIIRLNVKIESNIQQIIEIKNNLIIPDSRIQLYYNNILNIYDFFNQIFSADQLVQFIFNKLEVDRCLLNFSNKISQFINKTITLSIDHSQLTQIFSGEITRAMQIKNTETKFRELESIWYILNELYRYFTRELYDYLVNQYITERFNSIFNIRLHCLLNSIKYQKNVNEILNSNVRQFIKSKRGLVLEKVCNLNKNITKKQYFKFGFQLVTSFYISNCKLGDICAICHYDNSKLNLLYGQVVCNTKPGCLIFHNVTENQAKSQEEIVRMQQAYIRGTNIQNQIQINLEDLHSIILFQSNWPSDPLFNNSILNLFFTNFEQDLFICNEQNFIKAVIEIINEVDENTKQDKLDRLFGVGLASSYSDITLTQMTPTFVDQINFDFISINSLKRQQSAIAPNTVFVRINENQFELDPVPTQSINTACYFESNVKSQKLLGKINSFLKEHEEFTQVYLIFDDELDHFANKASDRILSYHSGIISFIKGYEQFITNQNQNQINSSLQMFFGVESISSIKIKIVTNLITKVEFIFAPFKEEQQSLIRLENQTLQIYSLLEDSKMVYPEIVEIANFFFNLIINFKNYNQDPYLLNDNKIQLIFNTVPELDYIKSFVDIMLISQYLHKILCIVDKDNQIKIINIQNTTELITNNKYLFYQFIDDQMIINYFRYNDFSFSDFILDYLNRNQINQKYKQEYKISYSGPQVLQKPLILNPKDIFSGVNQKDQIELISIIDMSTIIKNQEKADPLEFKELILIPIINGFYVNLFYFKSFQHPILNQYNNQQKNQFQVGEEISFLIHPINPQIGIDQQIQKIKIQIYYGKLEQKNYNLSQLIYQKQEQEDLLGKGQLITNNFMLVTIKSKFRMKIGINFKLGGLSYQNYQFSKYIRFDYQIQTVQDLEKTIHIQVQHSQKTCKVEHEKEEHPTYGKGDQSLMRLLSKKAKQNQKEHNIYQQVEAQQHSKELQTGNTINIISNQDIAVATRAGVQRKDYFEFRDSNCNIVDNFTFEKVTFVHSLFYQIQYVPDQEKIGEGLNLIWAPTFKGIYHLFIDDVKIDGRFIILANVPDLEKSRIEIQDNLEIIPFCEKIQISFYLKDKFDNCYGDTENQIFSESNCNVKQVSGNQSKLNLTFNNLTKIGCLNANILFDPIEVLVLEDIVAIEFFINNQLKKSQIWKLQGLGLEKRKQRFQNDINQVWKPTPYNLNISRVNFLEDLLELSEKKLNYSFSIKFANEPGIDAGGLKREFYDMIGNTLKDENYKFFSPVLSNQSKYFLNSKFNKQKNKERYALLFGKLIANAICNSYLIGIDIIAPFWKVVFDERIVFSDLSLIWDKDTYNNYEKLKSFSEEELESVCLVFTYSSGNTEAELITKGSQTNVSKKNLELYLNKTAEYVIHKQFDKIYKSFIEGFSSVLDIQICQKWLLPQEMSLLTQGLLEIKSEILLSKFHFTGGKPQHKSYFETYVSQAPSETLKNMLKFITGSSSIPFDQSSYVITVRFESSLSDRKLPLSHTCFKSIEVPLYKSYAELKQKLDIAFTIGFEGYGFG</sequence>
<feature type="domain" description="HECT" evidence="4">
    <location>
        <begin position="3806"/>
        <end position="4132"/>
    </location>
</feature>
<comment type="caution">
    <text evidence="5">The sequence shown here is derived from an EMBL/GenBank/DDBJ whole genome shotgun (WGS) entry which is preliminary data.</text>
</comment>
<evidence type="ECO:0000259" key="4">
    <source>
        <dbReference type="PROSITE" id="PS50237"/>
    </source>
</evidence>
<gene>
    <name evidence="5" type="ORF">PSON_ATCC_30995.1.T1030154</name>
</gene>
<name>A0A8S1QEA4_9CILI</name>